<dbReference type="PROSITE" id="PS50010">
    <property type="entry name" value="DH_2"/>
    <property type="match status" value="1"/>
</dbReference>
<dbReference type="GO" id="GO:0005085">
    <property type="term" value="F:guanyl-nucleotide exchange factor activity"/>
    <property type="evidence" value="ECO:0007669"/>
    <property type="project" value="InterPro"/>
</dbReference>
<sequence length="238" mass="27282">LYSIGIAPDLEAISFAEYLVKCPGNQLVSFGSLFVFNYRNSPLWDRFDLFSKEEYTSWHDKYRHDKMNSKMVKKQDAIYELILIEKAHCAHLAFLQQGYRNRLLQENILSEADVNRLIPDVLDALLIFHLHLLDRLTTRQRESDEVETISDILAEELSDEGKHTSIAVNAYTTFGSAKERSEKLFESLVAKNGRFADFIRVNHSHLLKKPSSSSEMSCLLQDLSEHHASCSKGLLCVK</sequence>
<dbReference type="GO" id="GO:0008270">
    <property type="term" value="F:zinc ion binding"/>
    <property type="evidence" value="ECO:0007669"/>
    <property type="project" value="UniProtKB-KW"/>
</dbReference>
<dbReference type="Proteomes" id="UP000252519">
    <property type="component" value="Unassembled WGS sequence"/>
</dbReference>
<organism evidence="3 4">
    <name type="scientific">Ancylostoma caninum</name>
    <name type="common">Dog hookworm</name>
    <dbReference type="NCBI Taxonomy" id="29170"/>
    <lineage>
        <taxon>Eukaryota</taxon>
        <taxon>Metazoa</taxon>
        <taxon>Ecdysozoa</taxon>
        <taxon>Nematoda</taxon>
        <taxon>Chromadorea</taxon>
        <taxon>Rhabditida</taxon>
        <taxon>Rhabditina</taxon>
        <taxon>Rhabditomorpha</taxon>
        <taxon>Strongyloidea</taxon>
        <taxon>Ancylostomatidae</taxon>
        <taxon>Ancylostomatinae</taxon>
        <taxon>Ancylostoma</taxon>
    </lineage>
</organism>
<dbReference type="GO" id="GO:0035023">
    <property type="term" value="P:regulation of Rho protein signal transduction"/>
    <property type="evidence" value="ECO:0007669"/>
    <property type="project" value="TreeGrafter"/>
</dbReference>
<accession>A0A368FXR2</accession>
<protein>
    <recommendedName>
        <fullName evidence="2">DH domain-containing protein</fullName>
    </recommendedName>
</protein>
<dbReference type="InterPro" id="IPR000219">
    <property type="entry name" value="DH_dom"/>
</dbReference>
<keyword evidence="1" id="KW-0479">Metal-binding</keyword>
<dbReference type="PANTHER" id="PTHR13944:SF21">
    <property type="entry name" value="CYSTS, ISOFORM C"/>
    <property type="match status" value="1"/>
</dbReference>
<evidence type="ECO:0000313" key="4">
    <source>
        <dbReference type="Proteomes" id="UP000252519"/>
    </source>
</evidence>
<proteinExistence type="predicted"/>
<reference evidence="3 4" key="1">
    <citation type="submission" date="2014-10" db="EMBL/GenBank/DDBJ databases">
        <title>Draft genome of the hookworm Ancylostoma caninum.</title>
        <authorList>
            <person name="Mitreva M."/>
        </authorList>
    </citation>
    <scope>NUCLEOTIDE SEQUENCE [LARGE SCALE GENOMIC DNA]</scope>
    <source>
        <strain evidence="3 4">Baltimore</strain>
    </source>
</reference>
<dbReference type="STRING" id="29170.A0A368FXR2"/>
<dbReference type="Pfam" id="PF00621">
    <property type="entry name" value="RhoGEF"/>
    <property type="match status" value="1"/>
</dbReference>
<evidence type="ECO:0000259" key="2">
    <source>
        <dbReference type="PROSITE" id="PS50010"/>
    </source>
</evidence>
<dbReference type="EMBL" id="JOJR01000509">
    <property type="protein sequence ID" value="RCN36974.1"/>
    <property type="molecule type" value="Genomic_DNA"/>
</dbReference>
<feature type="non-terminal residue" evidence="3">
    <location>
        <position position="1"/>
    </location>
</feature>
<dbReference type="SUPFAM" id="SSF48065">
    <property type="entry name" value="DBL homology domain (DH-domain)"/>
    <property type="match status" value="1"/>
</dbReference>
<keyword evidence="4" id="KW-1185">Reference proteome</keyword>
<name>A0A368FXR2_ANCCA</name>
<feature type="domain" description="DH" evidence="2">
    <location>
        <begin position="73"/>
        <end position="200"/>
    </location>
</feature>
<gene>
    <name evidence="3" type="ORF">ANCCAN_17130</name>
</gene>
<evidence type="ECO:0000313" key="3">
    <source>
        <dbReference type="EMBL" id="RCN36974.1"/>
    </source>
</evidence>
<dbReference type="PANTHER" id="PTHR13944">
    <property type="entry name" value="AGAP007712-PA"/>
    <property type="match status" value="1"/>
</dbReference>
<dbReference type="InterPro" id="IPR035899">
    <property type="entry name" value="DBL_dom_sf"/>
</dbReference>
<dbReference type="SMART" id="SM00325">
    <property type="entry name" value="RhoGEF"/>
    <property type="match status" value="1"/>
</dbReference>
<keyword evidence="1" id="KW-0862">Zinc</keyword>
<dbReference type="OrthoDB" id="28045at2759"/>
<dbReference type="InterPro" id="IPR051632">
    <property type="entry name" value="Rho_GEF"/>
</dbReference>
<dbReference type="Gene3D" id="1.20.900.10">
    <property type="entry name" value="Dbl homology (DH) domain"/>
    <property type="match status" value="1"/>
</dbReference>
<dbReference type="AlphaFoldDB" id="A0A368FXR2"/>
<comment type="caution">
    <text evidence="3">The sequence shown here is derived from an EMBL/GenBank/DDBJ whole genome shotgun (WGS) entry which is preliminary data.</text>
</comment>
<evidence type="ECO:0000256" key="1">
    <source>
        <dbReference type="ARBA" id="ARBA00022771"/>
    </source>
</evidence>
<keyword evidence="1" id="KW-0863">Zinc-finger</keyword>